<dbReference type="Proteomes" id="UP000230750">
    <property type="component" value="Unassembled WGS sequence"/>
</dbReference>
<feature type="signal peptide" evidence="3">
    <location>
        <begin position="1"/>
        <end position="25"/>
    </location>
</feature>
<keyword evidence="2" id="KW-0812">Transmembrane</keyword>
<dbReference type="SMART" id="SM00409">
    <property type="entry name" value="IG"/>
    <property type="match status" value="1"/>
</dbReference>
<keyword evidence="2" id="KW-0472">Membrane</keyword>
<dbReference type="SUPFAM" id="SSF48726">
    <property type="entry name" value="Immunoglobulin"/>
    <property type="match status" value="1"/>
</dbReference>
<evidence type="ECO:0000256" key="3">
    <source>
        <dbReference type="SAM" id="SignalP"/>
    </source>
</evidence>
<feature type="region of interest" description="Disordered" evidence="1">
    <location>
        <begin position="335"/>
        <end position="368"/>
    </location>
</feature>
<dbReference type="InterPro" id="IPR007110">
    <property type="entry name" value="Ig-like_dom"/>
</dbReference>
<feature type="domain" description="Ig-like" evidence="4">
    <location>
        <begin position="29"/>
        <end position="126"/>
    </location>
</feature>
<proteinExistence type="predicted"/>
<dbReference type="InterPro" id="IPR003599">
    <property type="entry name" value="Ig_sub"/>
</dbReference>
<evidence type="ECO:0000256" key="2">
    <source>
        <dbReference type="SAM" id="Phobius"/>
    </source>
</evidence>
<sequence>MLGHPVSLTTLKCHIFCLVLLFVAADTVPSVEFYFYDPYGTNGLVFVGDEGSLFCEAKDISDPVFTLTFNGSQIFDGKNVATEYVDRVQVEEAGTCLHINLTIADASLEGEYSCTVTSTSSSDTLKDTFRLQVFESPYCRDKGSRRFTQNNTDVIRLECIHLKNQISKLTFFSRVAEQNLHPTLDSVTTIAFENDKVIEQFSVNSNLDEILNFTCKIVGMNVKSCNINITALLLTSQSDSMPKLTKVKSSTCKSNVSVGMITKDITTQTAENLISSSSVAPSPKKPANLLVIVLIPILILVIIVMSMLHLAFLIRRHNMSKDRIERVAVNHASGGSVSKMVHSSTQTDLVPMSNSKADSRTSHSYDNVNELPRVPYDGEFNAAEHRYPAASNLSSDKSYYSSTLYYEW</sequence>
<accession>A0A2G8KGB5</accession>
<dbReference type="PROSITE" id="PS50835">
    <property type="entry name" value="IG_LIKE"/>
    <property type="match status" value="1"/>
</dbReference>
<dbReference type="EMBL" id="MRZV01000608">
    <property type="protein sequence ID" value="PIK47010.1"/>
    <property type="molecule type" value="Genomic_DNA"/>
</dbReference>
<dbReference type="InterPro" id="IPR036179">
    <property type="entry name" value="Ig-like_dom_sf"/>
</dbReference>
<protein>
    <recommendedName>
        <fullName evidence="4">Ig-like domain-containing protein</fullName>
    </recommendedName>
</protein>
<evidence type="ECO:0000256" key="1">
    <source>
        <dbReference type="SAM" id="MobiDB-lite"/>
    </source>
</evidence>
<dbReference type="InterPro" id="IPR013783">
    <property type="entry name" value="Ig-like_fold"/>
</dbReference>
<keyword evidence="2" id="KW-1133">Transmembrane helix</keyword>
<organism evidence="5 6">
    <name type="scientific">Stichopus japonicus</name>
    <name type="common">Sea cucumber</name>
    <dbReference type="NCBI Taxonomy" id="307972"/>
    <lineage>
        <taxon>Eukaryota</taxon>
        <taxon>Metazoa</taxon>
        <taxon>Echinodermata</taxon>
        <taxon>Eleutherozoa</taxon>
        <taxon>Echinozoa</taxon>
        <taxon>Holothuroidea</taxon>
        <taxon>Aspidochirotacea</taxon>
        <taxon>Aspidochirotida</taxon>
        <taxon>Stichopodidae</taxon>
        <taxon>Apostichopus</taxon>
    </lineage>
</organism>
<name>A0A2G8KGB5_STIJA</name>
<keyword evidence="6" id="KW-1185">Reference proteome</keyword>
<comment type="caution">
    <text evidence="5">The sequence shown here is derived from an EMBL/GenBank/DDBJ whole genome shotgun (WGS) entry which is preliminary data.</text>
</comment>
<evidence type="ECO:0000313" key="6">
    <source>
        <dbReference type="Proteomes" id="UP000230750"/>
    </source>
</evidence>
<gene>
    <name evidence="5" type="ORF">BSL78_16148</name>
</gene>
<reference evidence="5 6" key="1">
    <citation type="journal article" date="2017" name="PLoS Biol.">
        <title>The sea cucumber genome provides insights into morphological evolution and visceral regeneration.</title>
        <authorList>
            <person name="Zhang X."/>
            <person name="Sun L."/>
            <person name="Yuan J."/>
            <person name="Sun Y."/>
            <person name="Gao Y."/>
            <person name="Zhang L."/>
            <person name="Li S."/>
            <person name="Dai H."/>
            <person name="Hamel J.F."/>
            <person name="Liu C."/>
            <person name="Yu Y."/>
            <person name="Liu S."/>
            <person name="Lin W."/>
            <person name="Guo K."/>
            <person name="Jin S."/>
            <person name="Xu P."/>
            <person name="Storey K.B."/>
            <person name="Huan P."/>
            <person name="Zhang T."/>
            <person name="Zhou Y."/>
            <person name="Zhang J."/>
            <person name="Lin C."/>
            <person name="Li X."/>
            <person name="Xing L."/>
            <person name="Huo D."/>
            <person name="Sun M."/>
            <person name="Wang L."/>
            <person name="Mercier A."/>
            <person name="Li F."/>
            <person name="Yang H."/>
            <person name="Xiang J."/>
        </authorList>
    </citation>
    <scope>NUCLEOTIDE SEQUENCE [LARGE SCALE GENOMIC DNA]</scope>
    <source>
        <strain evidence="5">Shaxun</strain>
        <tissue evidence="5">Muscle</tissue>
    </source>
</reference>
<feature type="compositionally biased region" description="Polar residues" evidence="1">
    <location>
        <begin position="335"/>
        <end position="356"/>
    </location>
</feature>
<feature type="transmembrane region" description="Helical" evidence="2">
    <location>
        <begin position="289"/>
        <end position="314"/>
    </location>
</feature>
<keyword evidence="3" id="KW-0732">Signal</keyword>
<feature type="chain" id="PRO_5013701388" description="Ig-like domain-containing protein" evidence="3">
    <location>
        <begin position="26"/>
        <end position="408"/>
    </location>
</feature>
<evidence type="ECO:0000259" key="4">
    <source>
        <dbReference type="PROSITE" id="PS50835"/>
    </source>
</evidence>
<dbReference type="AlphaFoldDB" id="A0A2G8KGB5"/>
<evidence type="ECO:0000313" key="5">
    <source>
        <dbReference type="EMBL" id="PIK47010.1"/>
    </source>
</evidence>
<dbReference type="Gene3D" id="2.60.40.10">
    <property type="entry name" value="Immunoglobulins"/>
    <property type="match status" value="1"/>
</dbReference>